<dbReference type="Proteomes" id="UP001205566">
    <property type="component" value="Unassembled WGS sequence"/>
</dbReference>
<dbReference type="Pfam" id="PF22879">
    <property type="entry name" value="AIPR_N"/>
    <property type="match status" value="1"/>
</dbReference>
<keyword evidence="4" id="KW-1185">Reference proteome</keyword>
<organism evidence="3 4">
    <name type="scientific">Microbulbifer elongatus</name>
    <dbReference type="NCBI Taxonomy" id="86173"/>
    <lineage>
        <taxon>Bacteria</taxon>
        <taxon>Pseudomonadati</taxon>
        <taxon>Pseudomonadota</taxon>
        <taxon>Gammaproteobacteria</taxon>
        <taxon>Cellvibrionales</taxon>
        <taxon>Microbulbiferaceae</taxon>
        <taxon>Microbulbifer</taxon>
    </lineage>
</organism>
<reference evidence="3" key="1">
    <citation type="thesis" date="2020" institute="Technische Universitat Dresden" country="Dresden, Germany">
        <title>The Agarolytic System of Microbulbifer elongatus PORT2, Isolated from Batu Karas, Pangandaran West Java Indonesia.</title>
        <authorList>
            <person name="Anggraeni S.R."/>
        </authorList>
    </citation>
    <scope>NUCLEOTIDE SEQUENCE</scope>
    <source>
        <strain evidence="3">PORT2</strain>
    </source>
</reference>
<evidence type="ECO:0000259" key="1">
    <source>
        <dbReference type="Pfam" id="PF10592"/>
    </source>
</evidence>
<dbReference type="InterPro" id="IPR018891">
    <property type="entry name" value="AIPR_C"/>
</dbReference>
<evidence type="ECO:0000313" key="3">
    <source>
        <dbReference type="EMBL" id="MCQ3828459.1"/>
    </source>
</evidence>
<gene>
    <name evidence="3" type="ORF">HXX02_03295</name>
</gene>
<dbReference type="InterPro" id="IPR055101">
    <property type="entry name" value="AIPR_N"/>
</dbReference>
<proteinExistence type="predicted"/>
<sequence length="683" mass="77725">MSEPINVDEEFFRSWMQEIYSEAQVREGFHESMFTERICEFLVDEAVVENYTICAYRKSSSGLKVDAYNYDPEDGALDIFITDFHSSCDRLSNTAISSAVKRAVRFFERSLGSDFYTGMEESHPAYELARLIYDYSSSVTKIRFLLISNAFLSSRATGVDIEGPEGFQTVFEVWDLGRIRRIEQSARAREDVVIDFEEGGGKGLPCLPASGVGNYQSYLIVMPGRLIASLYDKYGERLLEQNVRTFLQFRSKVNKGIRNTIINEPSMFFAYNNGITATADEVVISNDSGMNITSVRNLQIVNGGQTTASLYAEMKKSKNPLDDVFVQVKLSVIPDDDSEVVVPKISEYANTQNKVSAADFFSNHPFHLRVESISRRLWAPAPEGTNQDTHWYYERVRGQFLNAQAHLTDSKKRKFLIENPRSQMFTKTDLAKYEVAWSGAPHLVSLGAQKNFVKFAEGVAREWEKSEEGFNDTWYKDLISKALIYRSIDKQVMKQPWYGGYKANIVAYTVGVLASRVREARMEFNLEQVWRLQRVPDDLMSLLLELAEIVNHTIQDTPLGITNVTEYCKREQCWKAVLEAIPNLPRSIDSWVLGRAAAKQRVKEARQERKIDNGIEAQTWVLGKGGSYWQSVLDWNVREQVLAGRDISILAVAAKIPVKIPTERQCIALVEIVERAKDEGFFE</sequence>
<name>A0ABT1NX45_9GAMM</name>
<dbReference type="RefSeq" id="WP_255873297.1">
    <property type="nucleotide sequence ID" value="NZ_JACASI010000011.1"/>
</dbReference>
<feature type="domain" description="Abortive infection phage resistance protein N-terminal" evidence="2">
    <location>
        <begin position="34"/>
        <end position="181"/>
    </location>
</feature>
<dbReference type="Pfam" id="PF10592">
    <property type="entry name" value="AIPR"/>
    <property type="match status" value="1"/>
</dbReference>
<feature type="domain" description="Abortive phage infection protein C-terminal" evidence="1">
    <location>
        <begin position="239"/>
        <end position="557"/>
    </location>
</feature>
<comment type="caution">
    <text evidence="3">The sequence shown here is derived from an EMBL/GenBank/DDBJ whole genome shotgun (WGS) entry which is preliminary data.</text>
</comment>
<protein>
    <submittedName>
        <fullName evidence="3">AIPR family protein</fullName>
    </submittedName>
</protein>
<evidence type="ECO:0000259" key="2">
    <source>
        <dbReference type="Pfam" id="PF22879"/>
    </source>
</evidence>
<accession>A0ABT1NX45</accession>
<dbReference type="EMBL" id="JACASI010000011">
    <property type="protein sequence ID" value="MCQ3828459.1"/>
    <property type="molecule type" value="Genomic_DNA"/>
</dbReference>
<evidence type="ECO:0000313" key="4">
    <source>
        <dbReference type="Proteomes" id="UP001205566"/>
    </source>
</evidence>